<protein>
    <recommendedName>
        <fullName evidence="4">Cholecystokinin</fullName>
    </recommendedName>
</protein>
<reference evidence="2 3" key="1">
    <citation type="submission" date="2021-06" db="EMBL/GenBank/DDBJ databases">
        <authorList>
            <person name="Palmer J.M."/>
        </authorList>
    </citation>
    <scope>NUCLEOTIDE SEQUENCE [LARGE SCALE GENOMIC DNA]</scope>
    <source>
        <strain evidence="2 3">GA_2019</strain>
        <tissue evidence="2">Muscle</tissue>
    </source>
</reference>
<organism evidence="2 3">
    <name type="scientific">Goodea atripinnis</name>
    <dbReference type="NCBI Taxonomy" id="208336"/>
    <lineage>
        <taxon>Eukaryota</taxon>
        <taxon>Metazoa</taxon>
        <taxon>Chordata</taxon>
        <taxon>Craniata</taxon>
        <taxon>Vertebrata</taxon>
        <taxon>Euteleostomi</taxon>
        <taxon>Actinopterygii</taxon>
        <taxon>Neopterygii</taxon>
        <taxon>Teleostei</taxon>
        <taxon>Neoteleostei</taxon>
        <taxon>Acanthomorphata</taxon>
        <taxon>Ovalentaria</taxon>
        <taxon>Atherinomorphae</taxon>
        <taxon>Cyprinodontiformes</taxon>
        <taxon>Goodeidae</taxon>
        <taxon>Goodea</taxon>
    </lineage>
</organism>
<evidence type="ECO:0008006" key="4">
    <source>
        <dbReference type="Google" id="ProtNLM"/>
    </source>
</evidence>
<feature type="compositionally biased region" description="Low complexity" evidence="1">
    <location>
        <begin position="41"/>
        <end position="53"/>
    </location>
</feature>
<sequence length="100" mass="10650">AQESQSQGIQSADDAAEHENMKAVLKTGLTDGESSTSTVPGLRSRTRGGSLRGQSDYSLMKSWRGLFDQPLRGPARGRYLARGDDPDSTGNPVGLDSVLK</sequence>
<evidence type="ECO:0000256" key="1">
    <source>
        <dbReference type="SAM" id="MobiDB-lite"/>
    </source>
</evidence>
<feature type="region of interest" description="Disordered" evidence="1">
    <location>
        <begin position="1"/>
        <end position="100"/>
    </location>
</feature>
<proteinExistence type="predicted"/>
<gene>
    <name evidence="2" type="ORF">GOODEAATRI_010058</name>
</gene>
<keyword evidence="3" id="KW-1185">Reference proteome</keyword>
<evidence type="ECO:0000313" key="2">
    <source>
        <dbReference type="EMBL" id="MEQ2161483.1"/>
    </source>
</evidence>
<evidence type="ECO:0000313" key="3">
    <source>
        <dbReference type="Proteomes" id="UP001476798"/>
    </source>
</evidence>
<feature type="compositionally biased region" description="Polar residues" evidence="1">
    <location>
        <begin position="1"/>
        <end position="10"/>
    </location>
</feature>
<comment type="caution">
    <text evidence="2">The sequence shown here is derived from an EMBL/GenBank/DDBJ whole genome shotgun (WGS) entry which is preliminary data.</text>
</comment>
<name>A0ABV0MQU2_9TELE</name>
<accession>A0ABV0MQU2</accession>
<feature type="non-terminal residue" evidence="2">
    <location>
        <position position="1"/>
    </location>
</feature>
<dbReference type="EMBL" id="JAHRIO010010576">
    <property type="protein sequence ID" value="MEQ2161483.1"/>
    <property type="molecule type" value="Genomic_DNA"/>
</dbReference>
<dbReference type="Proteomes" id="UP001476798">
    <property type="component" value="Unassembled WGS sequence"/>
</dbReference>